<feature type="region of interest" description="Disordered" evidence="1">
    <location>
        <begin position="331"/>
        <end position="356"/>
    </location>
</feature>
<sequence>MVRRRVLPWEAMTSSSAASRRTVDRKPVKRDITEASKRKREPETASESHDDTTITKPRHEPRRYRPPPSSTQVFSSPSSSSSDTDPSDTHKRAKPPFLPTELMQQNDKAYRMVEDEFLETVHLFTAAVHEAELRLLESAGAKDTDESPRPALSSDDEVPLEEVRDEVPLSTLGTLMHAPRLSASRTPAPTKIKPPPPKPSPDSQPADAATHLAEPDRPPPEPASDNDDIMEIIRLTQVPSSPPVPSAAPSSSTSPAPTTAAAVAATATQSFDYDSDIDHFIRETAKTTTSEPEPKPKRKTKPEPPSTTSNLSTTTTDAPVSLMMHLLAQAEIQPDKTIDSRRPARRSRKPVFRYCL</sequence>
<dbReference type="EMBL" id="JBBJBU010000007">
    <property type="protein sequence ID" value="KAK7204661.1"/>
    <property type="molecule type" value="Genomic_DNA"/>
</dbReference>
<proteinExistence type="predicted"/>
<feature type="compositionally biased region" description="Low complexity" evidence="1">
    <location>
        <begin position="306"/>
        <end position="316"/>
    </location>
</feature>
<name>A0ABR1F4B6_9ASCO</name>
<protein>
    <submittedName>
        <fullName evidence="2">Uncharacterized protein</fullName>
    </submittedName>
</protein>
<feature type="compositionally biased region" description="Basic and acidic residues" evidence="1">
    <location>
        <begin position="333"/>
        <end position="342"/>
    </location>
</feature>
<gene>
    <name evidence="2" type="ORF">BZA70DRAFT_279706</name>
</gene>
<feature type="region of interest" description="Disordered" evidence="1">
    <location>
        <begin position="139"/>
        <end position="319"/>
    </location>
</feature>
<evidence type="ECO:0000313" key="2">
    <source>
        <dbReference type="EMBL" id="KAK7204661.1"/>
    </source>
</evidence>
<feature type="region of interest" description="Disordered" evidence="1">
    <location>
        <begin position="1"/>
        <end position="103"/>
    </location>
</feature>
<feature type="compositionally biased region" description="Basic and acidic residues" evidence="1">
    <location>
        <begin position="139"/>
        <end position="148"/>
    </location>
</feature>
<feature type="compositionally biased region" description="Pro residues" evidence="1">
    <location>
        <begin position="192"/>
        <end position="202"/>
    </location>
</feature>
<feature type="compositionally biased region" description="Basic residues" evidence="1">
    <location>
        <begin position="343"/>
        <end position="356"/>
    </location>
</feature>
<organism evidence="2 3">
    <name type="scientific">Myxozyma melibiosi</name>
    <dbReference type="NCBI Taxonomy" id="54550"/>
    <lineage>
        <taxon>Eukaryota</taxon>
        <taxon>Fungi</taxon>
        <taxon>Dikarya</taxon>
        <taxon>Ascomycota</taxon>
        <taxon>Saccharomycotina</taxon>
        <taxon>Lipomycetes</taxon>
        <taxon>Lipomycetales</taxon>
        <taxon>Lipomycetaceae</taxon>
        <taxon>Myxozyma</taxon>
    </lineage>
</organism>
<accession>A0ABR1F4B6</accession>
<keyword evidence="3" id="KW-1185">Reference proteome</keyword>
<feature type="compositionally biased region" description="Basic and acidic residues" evidence="1">
    <location>
        <begin position="21"/>
        <end position="53"/>
    </location>
</feature>
<evidence type="ECO:0000313" key="3">
    <source>
        <dbReference type="Proteomes" id="UP001498771"/>
    </source>
</evidence>
<feature type="compositionally biased region" description="Basic and acidic residues" evidence="1">
    <location>
        <begin position="276"/>
        <end position="285"/>
    </location>
</feature>
<reference evidence="2 3" key="1">
    <citation type="submission" date="2024-03" db="EMBL/GenBank/DDBJ databases">
        <title>Genome-scale model development and genomic sequencing of the oleaginous clade Lipomyces.</title>
        <authorList>
            <consortium name="Lawrence Berkeley National Laboratory"/>
            <person name="Czajka J.J."/>
            <person name="Han Y."/>
            <person name="Kim J."/>
            <person name="Mondo S.J."/>
            <person name="Hofstad B.A."/>
            <person name="Robles A."/>
            <person name="Haridas S."/>
            <person name="Riley R."/>
            <person name="LaButti K."/>
            <person name="Pangilinan J."/>
            <person name="Andreopoulos W."/>
            <person name="Lipzen A."/>
            <person name="Yan J."/>
            <person name="Wang M."/>
            <person name="Ng V."/>
            <person name="Grigoriev I.V."/>
            <person name="Spatafora J.W."/>
            <person name="Magnuson J.K."/>
            <person name="Baker S.E."/>
            <person name="Pomraning K.R."/>
        </authorList>
    </citation>
    <scope>NUCLEOTIDE SEQUENCE [LARGE SCALE GENOMIC DNA]</scope>
    <source>
        <strain evidence="2 3">Phaff 52-87</strain>
    </source>
</reference>
<dbReference type="Proteomes" id="UP001498771">
    <property type="component" value="Unassembled WGS sequence"/>
</dbReference>
<feature type="compositionally biased region" description="Low complexity" evidence="1">
    <location>
        <begin position="70"/>
        <end position="84"/>
    </location>
</feature>
<comment type="caution">
    <text evidence="2">The sequence shown here is derived from an EMBL/GenBank/DDBJ whole genome shotgun (WGS) entry which is preliminary data.</text>
</comment>
<dbReference type="GeneID" id="90038337"/>
<dbReference type="RefSeq" id="XP_064767694.1">
    <property type="nucleotide sequence ID" value="XM_064912825.1"/>
</dbReference>
<evidence type="ECO:0000256" key="1">
    <source>
        <dbReference type="SAM" id="MobiDB-lite"/>
    </source>
</evidence>
<feature type="compositionally biased region" description="Low complexity" evidence="1">
    <location>
        <begin position="247"/>
        <end position="268"/>
    </location>
</feature>